<dbReference type="AlphaFoldDB" id="K0L0J5"/>
<evidence type="ECO:0008006" key="9">
    <source>
        <dbReference type="Google" id="ProtNLM"/>
    </source>
</evidence>
<dbReference type="GO" id="GO:0005741">
    <property type="term" value="C:mitochondrial outer membrane"/>
    <property type="evidence" value="ECO:0007669"/>
    <property type="project" value="TreeGrafter"/>
</dbReference>
<keyword evidence="2 6" id="KW-0812">Transmembrane</keyword>
<keyword evidence="8" id="KW-1185">Reference proteome</keyword>
<reference evidence="7 8" key="1">
    <citation type="journal article" date="2012" name="Eukaryot. Cell">
        <title>Draft genome sequence of Wickerhamomyces ciferrii NRRL Y-1031 F-60-10.</title>
        <authorList>
            <person name="Schneider J."/>
            <person name="Andrea H."/>
            <person name="Blom J."/>
            <person name="Jaenicke S."/>
            <person name="Ruckert C."/>
            <person name="Schorsch C."/>
            <person name="Szczepanowski R."/>
            <person name="Farwick M."/>
            <person name="Goesmann A."/>
            <person name="Puhler A."/>
            <person name="Schaffer S."/>
            <person name="Tauch A."/>
            <person name="Kohler T."/>
            <person name="Brinkrolf K."/>
        </authorList>
    </citation>
    <scope>NUCLEOTIDE SEQUENCE [LARGE SCALE GENOMIC DNA]</scope>
    <source>
        <strain evidence="8">ATCC 14091 / BCRC 22168 / CBS 111 / JCM 3599 / NBRC 0793 / NRRL Y-1031 F-60-10</strain>
    </source>
</reference>
<comment type="subcellular location">
    <subcellularLocation>
        <location evidence="1">Mitochondrion membrane</location>
        <topology evidence="1">Multi-pass membrane protein</topology>
    </subcellularLocation>
</comment>
<organism evidence="7 8">
    <name type="scientific">Wickerhamomyces ciferrii (strain ATCC 14091 / BCRC 22168 / CBS 111 / JCM 3599 / NBRC 0793 / NRRL Y-1031 F-60-10)</name>
    <name type="common">Yeast</name>
    <name type="synonym">Pichia ciferrii</name>
    <dbReference type="NCBI Taxonomy" id="1206466"/>
    <lineage>
        <taxon>Eukaryota</taxon>
        <taxon>Fungi</taxon>
        <taxon>Dikarya</taxon>
        <taxon>Ascomycota</taxon>
        <taxon>Saccharomycotina</taxon>
        <taxon>Saccharomycetes</taxon>
        <taxon>Phaffomycetales</taxon>
        <taxon>Wickerhamomycetaceae</taxon>
        <taxon>Wickerhamomyces</taxon>
    </lineage>
</organism>
<keyword evidence="3 6" id="KW-1133">Transmembrane helix</keyword>
<dbReference type="InParanoid" id="K0L0J5"/>
<dbReference type="InterPro" id="IPR013946">
    <property type="entry name" value="NCA2-like"/>
</dbReference>
<evidence type="ECO:0000256" key="1">
    <source>
        <dbReference type="ARBA" id="ARBA00004225"/>
    </source>
</evidence>
<comment type="caution">
    <text evidence="7">The sequence shown here is derived from an EMBL/GenBank/DDBJ whole genome shotgun (WGS) entry which is preliminary data.</text>
</comment>
<dbReference type="Proteomes" id="UP000009328">
    <property type="component" value="Unassembled WGS sequence"/>
</dbReference>
<evidence type="ECO:0000256" key="6">
    <source>
        <dbReference type="SAM" id="Phobius"/>
    </source>
</evidence>
<dbReference type="Pfam" id="PF08637">
    <property type="entry name" value="NCA2"/>
    <property type="match status" value="1"/>
</dbReference>
<evidence type="ECO:0000313" key="8">
    <source>
        <dbReference type="Proteomes" id="UP000009328"/>
    </source>
</evidence>
<evidence type="ECO:0000313" key="7">
    <source>
        <dbReference type="EMBL" id="CCH46958.1"/>
    </source>
</evidence>
<dbReference type="PANTHER" id="PTHR28234:SF1">
    <property type="entry name" value="NUCLEAR CONTROL OF ATPASE PROTEIN 2"/>
    <property type="match status" value="1"/>
</dbReference>
<evidence type="ECO:0000256" key="2">
    <source>
        <dbReference type="ARBA" id="ARBA00022692"/>
    </source>
</evidence>
<keyword evidence="5 6" id="KW-0472">Membrane</keyword>
<dbReference type="PANTHER" id="PTHR28234">
    <property type="entry name" value="NUCLEAR CONTROL OF ATPASE PROTEIN 2"/>
    <property type="match status" value="1"/>
</dbReference>
<sequence>MSTGVINDAFQDNLVFLEKYSNSILDEITELHINDADDEINNSINQLSNNDQIRSQLLVIQSSYQDISNIVLNLKKKSSNINAQGSKDIDLNNKNVKLVEILKILKPFSQGSIYEKIKSQLDINSIDTLAIKEIELIGKLEKTIIYYAIISLYQLILTQYLQNTIPLNDDLFYYDLIINSNWNVFLYSLQTLPSRGSTLVKSILNDFKKTTTPNISSLDIQVPEYLVSNYPNYINSYKLFIHYKNILTNSIYNNFVSQNIKGFYKILNQNKNGFNFQKSSLSIKNYFSIILGTPINLITQELTLKKSNLLSLQSENAKKLGFLIKNIPNMEKLSQNENDLGENIQSLVSVFPKNVIQSDLTTKSNDHFINLYQISNKIIPQSKHSIQQLRSLNSKPSFITRYWPTILLTGVYGPSTILSIITNKDQILEFIQKNLIDTVKGFLNNWILKPVKNILSTIRHDDNSEISIMSQKSLDSDLNSLKRMVIEYTLENSPEYKNLKSTDLEILKTQLDQLVSNGDLTPLMKDYENDIKQPLKNLIKGKLTRALLIQIQKTKVDGAVAISGIDKLLKSQELVFGIVAASPSLIILIYFIKGLNSYLQKGYITRNSNEYKLIVSKNLNNIERLLNKEFDNNNQEELNYINGMLLLEIISLRNSGISIIPKNRRFEWIRDVNDLNNQNSSILVKLNTIQRIHNIYNQFIN</sequence>
<dbReference type="FunCoup" id="K0L0J5">
    <property type="interactions" value="30"/>
</dbReference>
<accession>K0L0J5</accession>
<proteinExistence type="predicted"/>
<dbReference type="eggNOG" id="ENOG502QTT6">
    <property type="taxonomic scope" value="Eukaryota"/>
</dbReference>
<evidence type="ECO:0000256" key="5">
    <source>
        <dbReference type="ARBA" id="ARBA00023136"/>
    </source>
</evidence>
<dbReference type="EMBL" id="CAIF01000290">
    <property type="protein sequence ID" value="CCH46958.1"/>
    <property type="molecule type" value="Genomic_DNA"/>
</dbReference>
<evidence type="ECO:0000256" key="3">
    <source>
        <dbReference type="ARBA" id="ARBA00022989"/>
    </source>
</evidence>
<dbReference type="HOGENOM" id="CLU_008227_2_0_1"/>
<feature type="transmembrane region" description="Helical" evidence="6">
    <location>
        <begin position="574"/>
        <end position="592"/>
    </location>
</feature>
<gene>
    <name evidence="7" type="ORF">BN7_6564</name>
</gene>
<protein>
    <recommendedName>
        <fullName evidence="9">Nuclear control of ATPase protein 2</fullName>
    </recommendedName>
</protein>
<name>K0L0J5_WICCF</name>
<keyword evidence="4" id="KW-0496">Mitochondrion</keyword>
<dbReference type="STRING" id="1206466.K0L0J5"/>
<evidence type="ECO:0000256" key="4">
    <source>
        <dbReference type="ARBA" id="ARBA00023128"/>
    </source>
</evidence>